<comment type="caution">
    <text evidence="2">The sequence shown here is derived from an EMBL/GenBank/DDBJ whole genome shotgun (WGS) entry which is preliminary data.</text>
</comment>
<protein>
    <submittedName>
        <fullName evidence="2">Uncharacterized protein</fullName>
    </submittedName>
</protein>
<gene>
    <name evidence="2" type="ORF">QBC46DRAFT_288939</name>
</gene>
<accession>A0AAN6S3U2</accession>
<feature type="region of interest" description="Disordered" evidence="1">
    <location>
        <begin position="1"/>
        <end position="65"/>
    </location>
</feature>
<feature type="compositionally biased region" description="Polar residues" evidence="1">
    <location>
        <begin position="85"/>
        <end position="106"/>
    </location>
</feature>
<reference evidence="3" key="1">
    <citation type="journal article" date="2023" name="Mol. Phylogenet. Evol.">
        <title>Genome-scale phylogeny and comparative genomics of the fungal order Sordariales.</title>
        <authorList>
            <person name="Hensen N."/>
            <person name="Bonometti L."/>
            <person name="Westerberg I."/>
            <person name="Brannstrom I.O."/>
            <person name="Guillou S."/>
            <person name="Cros-Aarteil S."/>
            <person name="Calhoun S."/>
            <person name="Haridas S."/>
            <person name="Kuo A."/>
            <person name="Mondo S."/>
            <person name="Pangilinan J."/>
            <person name="Riley R."/>
            <person name="LaButti K."/>
            <person name="Andreopoulos B."/>
            <person name="Lipzen A."/>
            <person name="Chen C."/>
            <person name="Yan M."/>
            <person name="Daum C."/>
            <person name="Ng V."/>
            <person name="Clum A."/>
            <person name="Steindorff A."/>
            <person name="Ohm R.A."/>
            <person name="Martin F."/>
            <person name="Silar P."/>
            <person name="Natvig D.O."/>
            <person name="Lalanne C."/>
            <person name="Gautier V."/>
            <person name="Ament-Velasquez S.L."/>
            <person name="Kruys A."/>
            <person name="Hutchinson M.I."/>
            <person name="Powell A.J."/>
            <person name="Barry K."/>
            <person name="Miller A.N."/>
            <person name="Grigoriev I.V."/>
            <person name="Debuchy R."/>
            <person name="Gladieux P."/>
            <person name="Hiltunen Thoren M."/>
            <person name="Johannesson H."/>
        </authorList>
    </citation>
    <scope>NUCLEOTIDE SEQUENCE [LARGE SCALE GENOMIC DNA]</scope>
    <source>
        <strain evidence="3">CBS 340.73</strain>
    </source>
</reference>
<proteinExistence type="predicted"/>
<keyword evidence="3" id="KW-1185">Reference proteome</keyword>
<evidence type="ECO:0000256" key="1">
    <source>
        <dbReference type="SAM" id="MobiDB-lite"/>
    </source>
</evidence>
<name>A0AAN6S3U2_9PEZI</name>
<evidence type="ECO:0000313" key="3">
    <source>
        <dbReference type="Proteomes" id="UP001303473"/>
    </source>
</evidence>
<organism evidence="2 3">
    <name type="scientific">Diplogelasinospora grovesii</name>
    <dbReference type="NCBI Taxonomy" id="303347"/>
    <lineage>
        <taxon>Eukaryota</taxon>
        <taxon>Fungi</taxon>
        <taxon>Dikarya</taxon>
        <taxon>Ascomycota</taxon>
        <taxon>Pezizomycotina</taxon>
        <taxon>Sordariomycetes</taxon>
        <taxon>Sordariomycetidae</taxon>
        <taxon>Sordariales</taxon>
        <taxon>Diplogelasinosporaceae</taxon>
        <taxon>Diplogelasinospora</taxon>
    </lineage>
</organism>
<sequence>MTEELRQAGLGEYLEDKKLADQTAKNTEFDKNTTTSDQANNGQASPSSRRRKGVPMPPGMTLEIREANISQYWEDRKRYEETAKNTEFNKNVAISDQANNGQASPSSRRRKGVPMPPGMTLEIRQANIRQDWEDRKRYEQTVKNTEFNKNVAVSDQANRSQPSLPSSKRKGVSMPPGMAEEAQQGCNKQYWEDKKLADQTPKNTGFNRHVKWADLSHPI</sequence>
<dbReference type="EMBL" id="MU853800">
    <property type="protein sequence ID" value="KAK3940112.1"/>
    <property type="molecule type" value="Genomic_DNA"/>
</dbReference>
<dbReference type="AlphaFoldDB" id="A0AAN6S3U2"/>
<feature type="region of interest" description="Disordered" evidence="1">
    <location>
        <begin position="147"/>
        <end position="185"/>
    </location>
</feature>
<evidence type="ECO:0000313" key="2">
    <source>
        <dbReference type="EMBL" id="KAK3940112.1"/>
    </source>
</evidence>
<feature type="region of interest" description="Disordered" evidence="1">
    <location>
        <begin position="84"/>
        <end position="118"/>
    </location>
</feature>
<feature type="compositionally biased region" description="Polar residues" evidence="1">
    <location>
        <begin position="147"/>
        <end position="166"/>
    </location>
</feature>
<dbReference type="Proteomes" id="UP001303473">
    <property type="component" value="Unassembled WGS sequence"/>
</dbReference>
<feature type="compositionally biased region" description="Polar residues" evidence="1">
    <location>
        <begin position="32"/>
        <end position="47"/>
    </location>
</feature>